<evidence type="ECO:0000313" key="2">
    <source>
        <dbReference type="EMBL" id="GFZ33440.1"/>
    </source>
</evidence>
<keyword evidence="3" id="KW-1185">Reference proteome</keyword>
<dbReference type="EMBL" id="BMBA01000005">
    <property type="protein sequence ID" value="GFZ33440.1"/>
    <property type="molecule type" value="Genomic_DNA"/>
</dbReference>
<accession>A0ABQ1EF88</accession>
<evidence type="ECO:0000313" key="3">
    <source>
        <dbReference type="Proteomes" id="UP000663802"/>
    </source>
</evidence>
<name>A0ABQ1EF88_9CLOT</name>
<reference evidence="2 3" key="1">
    <citation type="journal article" date="2021" name="Int. J. Syst. Evol. Microbiol.">
        <title>Clostridium zeae sp. nov., isolated from corn silage.</title>
        <authorList>
            <person name="Kobayashi H."/>
            <person name="Tanizawa Y."/>
            <person name="Yagura M."/>
            <person name="Sakamoto M."/>
            <person name="Ohkuma M."/>
            <person name="Tohno M."/>
        </authorList>
    </citation>
    <scope>NUCLEOTIDE SEQUENCE [LARGE SCALE GENOMIC DNA]</scope>
    <source>
        <strain evidence="2 3">CSC2</strain>
    </source>
</reference>
<organism evidence="2 3">
    <name type="scientific">Clostridium zeae</name>
    <dbReference type="NCBI Taxonomy" id="2759022"/>
    <lineage>
        <taxon>Bacteria</taxon>
        <taxon>Bacillati</taxon>
        <taxon>Bacillota</taxon>
        <taxon>Clostridia</taxon>
        <taxon>Eubacteriales</taxon>
        <taxon>Clostridiaceae</taxon>
        <taxon>Clostridium</taxon>
    </lineage>
</organism>
<feature type="coiled-coil region" evidence="1">
    <location>
        <begin position="7"/>
        <end position="34"/>
    </location>
</feature>
<evidence type="ECO:0000256" key="1">
    <source>
        <dbReference type="SAM" id="Coils"/>
    </source>
</evidence>
<dbReference type="RefSeq" id="WP_206871672.1">
    <property type="nucleotide sequence ID" value="NZ_BMBA01000005.1"/>
</dbReference>
<comment type="caution">
    <text evidence="2">The sequence shown here is derived from an EMBL/GenBank/DDBJ whole genome shotgun (WGS) entry which is preliminary data.</text>
</comment>
<proteinExistence type="predicted"/>
<protein>
    <submittedName>
        <fullName evidence="2">Uncharacterized protein</fullName>
    </submittedName>
</protein>
<gene>
    <name evidence="2" type="ORF">CSC2_39660</name>
</gene>
<keyword evidence="1" id="KW-0175">Coiled coil</keyword>
<dbReference type="Proteomes" id="UP000663802">
    <property type="component" value="Unassembled WGS sequence"/>
</dbReference>
<sequence length="161" mass="18874">MNENGIVEDLQKQINELEEKVDKLNEVVRLLSKSKMPDPRYQYTHWLLYKGIDNELKRKLGYVFNILEKRFRGELVEIPKKSHFVDDDLKQVLHVNQKPTFEEVCLILKSLLGQMCPSDIDTSILLMSLLREGLHTELSTYLLVDASKNSNYSFHNFSQFI</sequence>